<gene>
    <name evidence="2" type="ordered locus">Cagg_3810</name>
</gene>
<dbReference type="HOGENOM" id="CLU_081549_0_0_0"/>
<proteinExistence type="predicted"/>
<accession>B8GB46</accession>
<dbReference type="KEGG" id="cag:Cagg_3810"/>
<dbReference type="AlphaFoldDB" id="B8GB46"/>
<dbReference type="eggNOG" id="COG1337">
    <property type="taxonomic scope" value="Bacteria"/>
</dbReference>
<sequence>MSWKLYRWVWRLEAPLHIGVTPAGLLNRTRLYIPARNIWAALTEELARRSSSASFPDYAGTGRQVQEAMRFSYLYPAEQVNGKWQAWLPQYKQNGNESGLIWCREDGGKSLPDRQFRQRILITRPSTAIDPSADSAAEATLRELECISPWWRQVNGQDSAHAVAMVGYVLCQDDQLHQDVMAIDEIFVGGDVRYGLGHLRRYDQPNEEQHLFGNQVNLQPPDAQSADPQSRAPQSAAPQSADPIVKTQRVLAHTLPNGNVSFIGRWTCIGGWDKGSMMSAHSAWEPGSFTETMHSFAIQKEGWWQRQ</sequence>
<dbReference type="EMBL" id="CP001337">
    <property type="protein sequence ID" value="ACL26646.1"/>
    <property type="molecule type" value="Genomic_DNA"/>
</dbReference>
<reference evidence="2" key="1">
    <citation type="submission" date="2008-12" db="EMBL/GenBank/DDBJ databases">
        <title>Complete sequence of Chloroflexus aggregans DSM 9485.</title>
        <authorList>
            <consortium name="US DOE Joint Genome Institute"/>
            <person name="Lucas S."/>
            <person name="Copeland A."/>
            <person name="Lapidus A."/>
            <person name="Glavina del Rio T."/>
            <person name="Dalin E."/>
            <person name="Tice H."/>
            <person name="Pitluck S."/>
            <person name="Foster B."/>
            <person name="Larimer F."/>
            <person name="Land M."/>
            <person name="Hauser L."/>
            <person name="Kyrpides N."/>
            <person name="Mikhailova N."/>
            <person name="Bryant D."/>
            <person name="Richardson P."/>
        </authorList>
    </citation>
    <scope>NUCLEOTIDE SEQUENCE</scope>
    <source>
        <strain evidence="2">DSM 9485</strain>
    </source>
</reference>
<protein>
    <recommendedName>
        <fullName evidence="4">CRISPR-associated RAMP protein, Cmr4 family</fullName>
    </recommendedName>
</protein>
<keyword evidence="3" id="KW-1185">Reference proteome</keyword>
<evidence type="ECO:0000313" key="3">
    <source>
        <dbReference type="Proteomes" id="UP000002508"/>
    </source>
</evidence>
<feature type="compositionally biased region" description="Low complexity" evidence="1">
    <location>
        <begin position="223"/>
        <end position="242"/>
    </location>
</feature>
<dbReference type="Proteomes" id="UP000002508">
    <property type="component" value="Chromosome"/>
</dbReference>
<feature type="region of interest" description="Disordered" evidence="1">
    <location>
        <begin position="217"/>
        <end position="242"/>
    </location>
</feature>
<name>B8GB46_CHLAD</name>
<evidence type="ECO:0008006" key="4">
    <source>
        <dbReference type="Google" id="ProtNLM"/>
    </source>
</evidence>
<organism evidence="2 3">
    <name type="scientific">Chloroflexus aggregans (strain MD-66 / DSM 9485)</name>
    <dbReference type="NCBI Taxonomy" id="326427"/>
    <lineage>
        <taxon>Bacteria</taxon>
        <taxon>Bacillati</taxon>
        <taxon>Chloroflexota</taxon>
        <taxon>Chloroflexia</taxon>
        <taxon>Chloroflexales</taxon>
        <taxon>Chloroflexineae</taxon>
        <taxon>Chloroflexaceae</taxon>
        <taxon>Chloroflexus</taxon>
    </lineage>
</organism>
<dbReference type="RefSeq" id="WP_015942491.1">
    <property type="nucleotide sequence ID" value="NC_011831.1"/>
</dbReference>
<evidence type="ECO:0000256" key="1">
    <source>
        <dbReference type="SAM" id="MobiDB-lite"/>
    </source>
</evidence>
<evidence type="ECO:0000313" key="2">
    <source>
        <dbReference type="EMBL" id="ACL26646.1"/>
    </source>
</evidence>
<dbReference type="STRING" id="326427.Cagg_3810"/>